<name>A0A7S3H6D8_9STRA</name>
<dbReference type="PANTHER" id="PTHR10741">
    <property type="entry name" value="TRANSLIN AND TRANSLIN ASSOCIATED PROTEIN X"/>
    <property type="match status" value="1"/>
</dbReference>
<dbReference type="EMBL" id="HBIC01029732">
    <property type="protein sequence ID" value="CAE0286172.1"/>
    <property type="molecule type" value="Transcribed_RNA"/>
</dbReference>
<dbReference type="AlphaFoldDB" id="A0A7S3H6D8"/>
<dbReference type="Gene3D" id="1.20.58.2140">
    <property type="match status" value="1"/>
</dbReference>
<dbReference type="Pfam" id="PF01997">
    <property type="entry name" value="Translin"/>
    <property type="match status" value="1"/>
</dbReference>
<evidence type="ECO:0000313" key="1">
    <source>
        <dbReference type="EMBL" id="CAE0286172.1"/>
    </source>
</evidence>
<organism evidence="1">
    <name type="scientific">Spumella elongata</name>
    <dbReference type="NCBI Taxonomy" id="89044"/>
    <lineage>
        <taxon>Eukaryota</taxon>
        <taxon>Sar</taxon>
        <taxon>Stramenopiles</taxon>
        <taxon>Ochrophyta</taxon>
        <taxon>Chrysophyceae</taxon>
        <taxon>Chromulinales</taxon>
        <taxon>Chromulinaceae</taxon>
        <taxon>Spumella</taxon>
    </lineage>
</organism>
<dbReference type="SUPFAM" id="SSF74784">
    <property type="entry name" value="Translin"/>
    <property type="match status" value="2"/>
</dbReference>
<gene>
    <name evidence="1" type="ORF">SELO1098_LOCUS15013</name>
</gene>
<dbReference type="CDD" id="cd14820">
    <property type="entry name" value="TRAX"/>
    <property type="match status" value="1"/>
</dbReference>
<dbReference type="Gene3D" id="1.20.58.200">
    <property type="entry name" value="Translin, domain 2"/>
    <property type="match status" value="1"/>
</dbReference>
<reference evidence="1" key="1">
    <citation type="submission" date="2021-01" db="EMBL/GenBank/DDBJ databases">
        <authorList>
            <person name="Corre E."/>
            <person name="Pelletier E."/>
            <person name="Niang G."/>
            <person name="Scheremetjew M."/>
            <person name="Finn R."/>
            <person name="Kale V."/>
            <person name="Holt S."/>
            <person name="Cochrane G."/>
            <person name="Meng A."/>
            <person name="Brown T."/>
            <person name="Cohen L."/>
        </authorList>
    </citation>
    <scope>NUCLEOTIDE SEQUENCE</scope>
    <source>
        <strain evidence="1">CCAP 955/1</strain>
    </source>
</reference>
<protein>
    <submittedName>
        <fullName evidence="1">Uncharacterized protein</fullName>
    </submittedName>
</protein>
<dbReference type="GO" id="GO:0043565">
    <property type="term" value="F:sequence-specific DNA binding"/>
    <property type="evidence" value="ECO:0007669"/>
    <property type="project" value="InterPro"/>
</dbReference>
<dbReference type="InterPro" id="IPR002848">
    <property type="entry name" value="Translin_fam"/>
</dbReference>
<sequence>MSSTVITPIMSLPTPPRNPLSGFGLLLQESLNPVMVSIDHGISKEDESRDDFFRQVKMLHALQNDLAHAVRSGMVESIPGLLESNEATLLQLVESINGDECARESKLGFLIEKSRATLLLHHFFQEGKVATQSSLQPCNDNEYIGAVLSFAQSLNQYALGVACEGDVASIELCLGVLAEVNAKMLEFDFRNGPLRRKYDGLKYALRSMEDILFELSLQSPCATEVDAAGVQEEECSSPTKRMRLEESVTSASAAEGGPAAAAVFKFIDAAEIDAIRQRMDRYDQLRELVIKDSRDVQKLAKQAVFAVIRGQLGEAHKKLDQAAVFAKKILETVNQHPTLRQGSFSNSLEEWAEGALTLAWVEHKRILSPEELGLVNSAEYVGALSDFTGEIGRLAVMHAGKRDFAAVREIYQADLVLANAISRLSGNRFAKKLEMVQTNLRKVSDVIYELSMLQRSGRATRTKPVDLNVGVSEAGAKGASEDC</sequence>
<dbReference type="InterPro" id="IPR036081">
    <property type="entry name" value="Translin_sf"/>
</dbReference>
<dbReference type="InterPro" id="IPR016069">
    <property type="entry name" value="Translin_C"/>
</dbReference>
<proteinExistence type="predicted"/>
<accession>A0A7S3H6D8</accession>